<accession>A0A2H0C4L5</accession>
<organism evidence="1 2">
    <name type="scientific">Candidatus Roizmanbacteria bacterium CG22_combo_CG10-13_8_21_14_all_33_16</name>
    <dbReference type="NCBI Taxonomy" id="1974859"/>
    <lineage>
        <taxon>Bacteria</taxon>
        <taxon>Candidatus Roizmaniibacteriota</taxon>
    </lineage>
</organism>
<dbReference type="AlphaFoldDB" id="A0A2H0C4L5"/>
<evidence type="ECO:0000313" key="2">
    <source>
        <dbReference type="Proteomes" id="UP000230802"/>
    </source>
</evidence>
<dbReference type="Pfam" id="PF02810">
    <property type="entry name" value="SEC-C"/>
    <property type="match status" value="1"/>
</dbReference>
<dbReference type="InterPro" id="IPR004027">
    <property type="entry name" value="SEC_C_motif"/>
</dbReference>
<comment type="caution">
    <text evidence="1">The sequence shown here is derived from an EMBL/GenBank/DDBJ whole genome shotgun (WGS) entry which is preliminary data.</text>
</comment>
<reference evidence="1 2" key="1">
    <citation type="submission" date="2017-09" db="EMBL/GenBank/DDBJ databases">
        <title>Depth-based differentiation of microbial function through sediment-hosted aquifers and enrichment of novel symbionts in the deep terrestrial subsurface.</title>
        <authorList>
            <person name="Probst A.J."/>
            <person name="Ladd B."/>
            <person name="Jarett J.K."/>
            <person name="Geller-Mcgrath D.E."/>
            <person name="Sieber C.M."/>
            <person name="Emerson J.B."/>
            <person name="Anantharaman K."/>
            <person name="Thomas B.C."/>
            <person name="Malmstrom R."/>
            <person name="Stieglmeier M."/>
            <person name="Klingl A."/>
            <person name="Woyke T."/>
            <person name="Ryan C.M."/>
            <person name="Banfield J.F."/>
        </authorList>
    </citation>
    <scope>NUCLEOTIDE SEQUENCE [LARGE SCALE GENOMIC DNA]</scope>
    <source>
        <strain evidence="1">CG22_combo_CG10-13_8_21_14_all_33_16</strain>
    </source>
</reference>
<dbReference type="EMBL" id="PCTD01000034">
    <property type="protein sequence ID" value="PIP64731.1"/>
    <property type="molecule type" value="Genomic_DNA"/>
</dbReference>
<dbReference type="Proteomes" id="UP000230802">
    <property type="component" value="Unassembled WGS sequence"/>
</dbReference>
<gene>
    <name evidence="1" type="ORF">COW96_00915</name>
</gene>
<sequence length="397" mass="46276">MMMNKIGRNDPCSCGSGKKYKRCHYLIDSSRPTNKELVKMRKKFAEDSRKRIYVLQKHGIFIDFVAPAIFKEKSIWALGSRLYPNEKPNITFHEFLLSALAQELGKEWILDQENKTLEQRHFIMKCHHYYKEWKNKENKHPEDPNNNETIWSNVPDGYSKSLISLAFDFACIIHINGQVPKQIIDRLKLMDSNYQGARYEIMVAGILSRMDCKLEYLDEKYKHEKKTPKHNEFLVTDPSTKFSFSVEAKSKVRKGVLHEEGQIIPYQLWNNATKPYKDAINDQIPENIAYVVFADVNSPPTPELSIEKKPYFKKILENRKNTPVNKPGNLDPCSAIVYTNYSYHYQTQNESNTNEAVLVIPQYAKYILPEALVIKFQHTLNGYSYIPDIKYDGTIRS</sequence>
<evidence type="ECO:0000313" key="1">
    <source>
        <dbReference type="EMBL" id="PIP64731.1"/>
    </source>
</evidence>
<dbReference type="Gene3D" id="3.10.450.50">
    <property type="match status" value="1"/>
</dbReference>
<evidence type="ECO:0008006" key="3">
    <source>
        <dbReference type="Google" id="ProtNLM"/>
    </source>
</evidence>
<name>A0A2H0C4L5_9BACT</name>
<proteinExistence type="predicted"/>
<dbReference type="SUPFAM" id="SSF103642">
    <property type="entry name" value="Sec-C motif"/>
    <property type="match status" value="1"/>
</dbReference>
<protein>
    <recommendedName>
        <fullName evidence="3">SEC-C domain-containing protein</fullName>
    </recommendedName>
</protein>